<evidence type="ECO:0000313" key="2">
    <source>
        <dbReference type="EMBL" id="MFC4059038.1"/>
    </source>
</evidence>
<reference evidence="3" key="1">
    <citation type="journal article" date="2019" name="Int. J. Syst. Evol. Microbiol.">
        <title>The Global Catalogue of Microorganisms (GCM) 10K type strain sequencing project: providing services to taxonomists for standard genome sequencing and annotation.</title>
        <authorList>
            <consortium name="The Broad Institute Genomics Platform"/>
            <consortium name="The Broad Institute Genome Sequencing Center for Infectious Disease"/>
            <person name="Wu L."/>
            <person name="Ma J."/>
        </authorList>
    </citation>
    <scope>NUCLEOTIDE SEQUENCE [LARGE SCALE GENOMIC DNA]</scope>
    <source>
        <strain evidence="3">TBRC 4489</strain>
    </source>
</reference>
<feature type="region of interest" description="Disordered" evidence="1">
    <location>
        <begin position="31"/>
        <end position="50"/>
    </location>
</feature>
<dbReference type="EMBL" id="JBHSBM010000016">
    <property type="protein sequence ID" value="MFC4059038.1"/>
    <property type="molecule type" value="Genomic_DNA"/>
</dbReference>
<dbReference type="Proteomes" id="UP001595850">
    <property type="component" value="Unassembled WGS sequence"/>
</dbReference>
<sequence>MSGPARPPFEQLRPTRPARFPALELDRAVEEPAFDPNMPTGGLTALPVTW</sequence>
<evidence type="ECO:0000313" key="3">
    <source>
        <dbReference type="Proteomes" id="UP001595850"/>
    </source>
</evidence>
<keyword evidence="3" id="KW-1185">Reference proteome</keyword>
<name>A0ABV8I9B2_9ACTN</name>
<accession>A0ABV8I9B2</accession>
<proteinExistence type="predicted"/>
<organism evidence="2 3">
    <name type="scientific">Planomonospora corallina</name>
    <dbReference type="NCBI Taxonomy" id="1806052"/>
    <lineage>
        <taxon>Bacteria</taxon>
        <taxon>Bacillati</taxon>
        <taxon>Actinomycetota</taxon>
        <taxon>Actinomycetes</taxon>
        <taxon>Streptosporangiales</taxon>
        <taxon>Streptosporangiaceae</taxon>
        <taxon>Planomonospora</taxon>
    </lineage>
</organism>
<evidence type="ECO:0000256" key="1">
    <source>
        <dbReference type="SAM" id="MobiDB-lite"/>
    </source>
</evidence>
<dbReference type="RefSeq" id="WP_377287360.1">
    <property type="nucleotide sequence ID" value="NZ_JBHSBM010000016.1"/>
</dbReference>
<gene>
    <name evidence="2" type="ORF">ACFOWE_12070</name>
</gene>
<comment type="caution">
    <text evidence="2">The sequence shown here is derived from an EMBL/GenBank/DDBJ whole genome shotgun (WGS) entry which is preliminary data.</text>
</comment>
<protein>
    <submittedName>
        <fullName evidence="2">Uncharacterized protein</fullName>
    </submittedName>
</protein>